<dbReference type="PANTHER" id="PTHR47942">
    <property type="entry name" value="TETRATRICOPEPTIDE REPEAT (TPR)-LIKE SUPERFAMILY PROTEIN-RELATED"/>
    <property type="match status" value="1"/>
</dbReference>
<reference evidence="3" key="1">
    <citation type="submission" date="2020-01" db="EMBL/GenBank/DDBJ databases">
        <title>Genome sequence of Kobresia littledalei, the first chromosome-level genome in the family Cyperaceae.</title>
        <authorList>
            <person name="Qu G."/>
        </authorList>
    </citation>
    <scope>NUCLEOTIDE SEQUENCE</scope>
    <source>
        <strain evidence="3">C.B.Clarke</strain>
        <tissue evidence="3">Leaf</tissue>
    </source>
</reference>
<accession>A0A833VI17</accession>
<keyword evidence="2" id="KW-0809">Transit peptide</keyword>
<dbReference type="Pfam" id="PF13041">
    <property type="entry name" value="PPR_2"/>
    <property type="match status" value="1"/>
</dbReference>
<dbReference type="Proteomes" id="UP000623129">
    <property type="component" value="Unassembled WGS sequence"/>
</dbReference>
<dbReference type="OrthoDB" id="185373at2759"/>
<evidence type="ECO:0000313" key="3">
    <source>
        <dbReference type="EMBL" id="KAF3323533.1"/>
    </source>
</evidence>
<name>A0A833VI17_9POAL</name>
<evidence type="ECO:0000256" key="1">
    <source>
        <dbReference type="ARBA" id="ARBA00022737"/>
    </source>
</evidence>
<dbReference type="AlphaFoldDB" id="A0A833VI17"/>
<organism evidence="3 4">
    <name type="scientific">Carex littledalei</name>
    <dbReference type="NCBI Taxonomy" id="544730"/>
    <lineage>
        <taxon>Eukaryota</taxon>
        <taxon>Viridiplantae</taxon>
        <taxon>Streptophyta</taxon>
        <taxon>Embryophyta</taxon>
        <taxon>Tracheophyta</taxon>
        <taxon>Spermatophyta</taxon>
        <taxon>Magnoliopsida</taxon>
        <taxon>Liliopsida</taxon>
        <taxon>Poales</taxon>
        <taxon>Cyperaceae</taxon>
        <taxon>Cyperoideae</taxon>
        <taxon>Cariceae</taxon>
        <taxon>Carex</taxon>
        <taxon>Carex subgen. Euthyceras</taxon>
    </lineage>
</organism>
<evidence type="ECO:0000256" key="2">
    <source>
        <dbReference type="ARBA" id="ARBA00022946"/>
    </source>
</evidence>
<keyword evidence="1" id="KW-0677">Repeat</keyword>
<dbReference type="NCBIfam" id="TIGR00756">
    <property type="entry name" value="PPR"/>
    <property type="match status" value="2"/>
</dbReference>
<proteinExistence type="predicted"/>
<comment type="caution">
    <text evidence="3">The sequence shown here is derived from an EMBL/GenBank/DDBJ whole genome shotgun (WGS) entry which is preliminary data.</text>
</comment>
<dbReference type="Gene3D" id="1.25.40.10">
    <property type="entry name" value="Tetratricopeptide repeat domain"/>
    <property type="match status" value="1"/>
</dbReference>
<evidence type="ECO:0000313" key="4">
    <source>
        <dbReference type="Proteomes" id="UP000623129"/>
    </source>
</evidence>
<sequence>MSDARNVYHSLKHEFKPNLITSNILLSGWKSVEEVESFFKEMRDLKIKPDLVTYNCLIDVYCKNRQMEKTHKVG</sequence>
<dbReference type="EMBL" id="SWLB01000023">
    <property type="protein sequence ID" value="KAF3323533.1"/>
    <property type="molecule type" value="Genomic_DNA"/>
</dbReference>
<keyword evidence="4" id="KW-1185">Reference proteome</keyword>
<dbReference type="InterPro" id="IPR002885">
    <property type="entry name" value="PPR_rpt"/>
</dbReference>
<protein>
    <submittedName>
        <fullName evidence="3">Pentatricopeptide repeat-containing protein</fullName>
    </submittedName>
</protein>
<dbReference type="PANTHER" id="PTHR47942:SF63">
    <property type="entry name" value="PENTATRICOPEPTIDE REPEAT-CONTAINING PROTEIN"/>
    <property type="match status" value="1"/>
</dbReference>
<dbReference type="InterPro" id="IPR011990">
    <property type="entry name" value="TPR-like_helical_dom_sf"/>
</dbReference>
<dbReference type="InterPro" id="IPR051222">
    <property type="entry name" value="PPR/CCM1_RNA-binding"/>
</dbReference>
<gene>
    <name evidence="3" type="ORF">FCM35_KLT12264</name>
</gene>